<sequence length="245" mass="27208">MSVEFFAHSSFTPLNNGFIPQALCELSAVKGHAEIRESHLDIRTNDLRSEPGPDLLSVHPINHQSLIDLNGMIPTVAVKVVRRRHPGDSERNHKVKRLVMPIHKNGDLIGFVRQRPEADKPSLVRGVVAGLEYMHSFPQNPVVRGDMKASNVLVTDTDEACIADFGLAKILCTPGYTTPNFCGSSRWMPPEILRGDELPTTYSDIWALGMTILEARISSHYRVQMFGSLIRGIGVYRTTPIQPCS</sequence>
<dbReference type="CDD" id="cd00180">
    <property type="entry name" value="PKc"/>
    <property type="match status" value="1"/>
</dbReference>
<gene>
    <name evidence="2" type="ORF">NP233_g12908</name>
</gene>
<dbReference type="GO" id="GO:0005524">
    <property type="term" value="F:ATP binding"/>
    <property type="evidence" value="ECO:0007669"/>
    <property type="project" value="InterPro"/>
</dbReference>
<protein>
    <recommendedName>
        <fullName evidence="1">Protein kinase domain-containing protein</fullName>
    </recommendedName>
</protein>
<accession>A0AAD5VDW2</accession>
<feature type="domain" description="Protein kinase" evidence="1">
    <location>
        <begin position="1"/>
        <end position="245"/>
    </location>
</feature>
<dbReference type="GO" id="GO:0004674">
    <property type="term" value="F:protein serine/threonine kinase activity"/>
    <property type="evidence" value="ECO:0007669"/>
    <property type="project" value="TreeGrafter"/>
</dbReference>
<keyword evidence="3" id="KW-1185">Reference proteome</keyword>
<dbReference type="SUPFAM" id="SSF56112">
    <property type="entry name" value="Protein kinase-like (PK-like)"/>
    <property type="match status" value="1"/>
</dbReference>
<dbReference type="SMART" id="SM00220">
    <property type="entry name" value="S_TKc"/>
    <property type="match status" value="1"/>
</dbReference>
<name>A0AAD5VDW2_9AGAR</name>
<dbReference type="Proteomes" id="UP001213000">
    <property type="component" value="Unassembled WGS sequence"/>
</dbReference>
<dbReference type="Gene3D" id="1.10.510.10">
    <property type="entry name" value="Transferase(Phosphotransferase) domain 1"/>
    <property type="match status" value="1"/>
</dbReference>
<dbReference type="PANTHER" id="PTHR24361">
    <property type="entry name" value="MITOGEN-ACTIVATED KINASE KINASE KINASE"/>
    <property type="match status" value="1"/>
</dbReference>
<evidence type="ECO:0000259" key="1">
    <source>
        <dbReference type="PROSITE" id="PS50011"/>
    </source>
</evidence>
<dbReference type="InterPro" id="IPR053235">
    <property type="entry name" value="Ser_Thr_kinase"/>
</dbReference>
<dbReference type="AlphaFoldDB" id="A0AAD5VDW2"/>
<dbReference type="InterPro" id="IPR000719">
    <property type="entry name" value="Prot_kinase_dom"/>
</dbReference>
<dbReference type="Pfam" id="PF00069">
    <property type="entry name" value="Pkinase"/>
    <property type="match status" value="1"/>
</dbReference>
<proteinExistence type="predicted"/>
<dbReference type="PROSITE" id="PS50011">
    <property type="entry name" value="PROTEIN_KINASE_DOM"/>
    <property type="match status" value="1"/>
</dbReference>
<dbReference type="GO" id="GO:0005737">
    <property type="term" value="C:cytoplasm"/>
    <property type="evidence" value="ECO:0007669"/>
    <property type="project" value="TreeGrafter"/>
</dbReference>
<reference evidence="2" key="1">
    <citation type="submission" date="2022-07" db="EMBL/GenBank/DDBJ databases">
        <title>Genome Sequence of Leucocoprinus birnbaumii.</title>
        <authorList>
            <person name="Buettner E."/>
        </authorList>
    </citation>
    <scope>NUCLEOTIDE SEQUENCE</scope>
    <source>
        <strain evidence="2">VT141</strain>
    </source>
</reference>
<comment type="caution">
    <text evidence="2">The sequence shown here is derived from an EMBL/GenBank/DDBJ whole genome shotgun (WGS) entry which is preliminary data.</text>
</comment>
<dbReference type="EMBL" id="JANIEX010002068">
    <property type="protein sequence ID" value="KAJ3552329.1"/>
    <property type="molecule type" value="Genomic_DNA"/>
</dbReference>
<evidence type="ECO:0000313" key="2">
    <source>
        <dbReference type="EMBL" id="KAJ3552329.1"/>
    </source>
</evidence>
<organism evidence="2 3">
    <name type="scientific">Leucocoprinus birnbaumii</name>
    <dbReference type="NCBI Taxonomy" id="56174"/>
    <lineage>
        <taxon>Eukaryota</taxon>
        <taxon>Fungi</taxon>
        <taxon>Dikarya</taxon>
        <taxon>Basidiomycota</taxon>
        <taxon>Agaricomycotina</taxon>
        <taxon>Agaricomycetes</taxon>
        <taxon>Agaricomycetidae</taxon>
        <taxon>Agaricales</taxon>
        <taxon>Agaricineae</taxon>
        <taxon>Agaricaceae</taxon>
        <taxon>Leucocoprinus</taxon>
    </lineage>
</organism>
<evidence type="ECO:0000313" key="3">
    <source>
        <dbReference type="Proteomes" id="UP001213000"/>
    </source>
</evidence>
<dbReference type="InterPro" id="IPR011009">
    <property type="entry name" value="Kinase-like_dom_sf"/>
</dbReference>